<evidence type="ECO:0000256" key="5">
    <source>
        <dbReference type="ARBA" id="ARBA00022448"/>
    </source>
</evidence>
<keyword evidence="8 12" id="KW-0812">Transmembrane</keyword>
<comment type="caution">
    <text evidence="13">The sequence shown here is derived from an EMBL/GenBank/DDBJ whole genome shotgun (WGS) entry which is preliminary data.</text>
</comment>
<dbReference type="GO" id="GO:0005886">
    <property type="term" value="C:plasma membrane"/>
    <property type="evidence" value="ECO:0007669"/>
    <property type="project" value="UniProtKB-SubCell"/>
</dbReference>
<accession>A0A411Z3Y8</accession>
<evidence type="ECO:0000256" key="7">
    <source>
        <dbReference type="ARBA" id="ARBA00022519"/>
    </source>
</evidence>
<comment type="similarity">
    <text evidence="3 12">Belongs to the CcmD/CycX/HelD family.</text>
</comment>
<reference evidence="13 14" key="1">
    <citation type="submission" date="2018-08" db="EMBL/GenBank/DDBJ databases">
        <title>Flavobacterium tibetense sp. nov., isolated from a wetland YonghuCo on Tibetan Plateau.</title>
        <authorList>
            <person name="Phurbu D."/>
            <person name="Lu H."/>
            <person name="Xing P."/>
        </authorList>
    </citation>
    <scope>NUCLEOTIDE SEQUENCE [LARGE SCALE GENOMIC DNA]</scope>
    <source>
        <strain evidence="13 14">DJC</strain>
    </source>
</reference>
<protein>
    <recommendedName>
        <fullName evidence="4 12">Heme exporter protein D</fullName>
    </recommendedName>
</protein>
<comment type="subcellular location">
    <subcellularLocation>
        <location evidence="2 12">Cell inner membrane</location>
        <topology evidence="2 12">Single-pass membrane protein</topology>
    </subcellularLocation>
</comment>
<proteinExistence type="inferred from homology"/>
<evidence type="ECO:0000313" key="14">
    <source>
        <dbReference type="Proteomes" id="UP000284547"/>
    </source>
</evidence>
<dbReference type="GO" id="GO:0015886">
    <property type="term" value="P:heme transport"/>
    <property type="evidence" value="ECO:0007669"/>
    <property type="project" value="InterPro"/>
</dbReference>
<gene>
    <name evidence="13" type="primary">ccmD</name>
    <name evidence="13" type="ORF">D1012_07775</name>
</gene>
<keyword evidence="11 12" id="KW-0472">Membrane</keyword>
<name>A0A411Z3Y8_9RHOB</name>
<evidence type="ECO:0000256" key="4">
    <source>
        <dbReference type="ARBA" id="ARBA00016461"/>
    </source>
</evidence>
<dbReference type="Pfam" id="PF04995">
    <property type="entry name" value="CcmD"/>
    <property type="match status" value="1"/>
</dbReference>
<comment type="function">
    <text evidence="1 12">Required for the export of heme to the periplasm for the biogenesis of c-type cytochromes.</text>
</comment>
<keyword evidence="9 12" id="KW-0201">Cytochrome c-type biogenesis</keyword>
<dbReference type="GO" id="GO:0017004">
    <property type="term" value="P:cytochrome complex assembly"/>
    <property type="evidence" value="ECO:0007669"/>
    <property type="project" value="UniProtKB-KW"/>
</dbReference>
<evidence type="ECO:0000256" key="6">
    <source>
        <dbReference type="ARBA" id="ARBA00022475"/>
    </source>
</evidence>
<evidence type="ECO:0000256" key="10">
    <source>
        <dbReference type="ARBA" id="ARBA00022989"/>
    </source>
</evidence>
<sequence length="57" mass="6227">MMPDLGKYAVAVLSSYGVTLALLAALVALTLWQGRRVKRQLEEVESRQGQSQGKHDG</sequence>
<dbReference type="InterPro" id="IPR007078">
    <property type="entry name" value="Haem_export_protD_CcmD"/>
</dbReference>
<keyword evidence="5 12" id="KW-0813">Transport</keyword>
<organism evidence="13 14">
    <name type="scientific">Pseudotabrizicola alkalilacus</name>
    <dbReference type="NCBI Taxonomy" id="2305252"/>
    <lineage>
        <taxon>Bacteria</taxon>
        <taxon>Pseudomonadati</taxon>
        <taxon>Pseudomonadota</taxon>
        <taxon>Alphaproteobacteria</taxon>
        <taxon>Rhodobacterales</taxon>
        <taxon>Paracoccaceae</taxon>
        <taxon>Pseudotabrizicola</taxon>
    </lineage>
</organism>
<evidence type="ECO:0000256" key="11">
    <source>
        <dbReference type="ARBA" id="ARBA00023136"/>
    </source>
</evidence>
<feature type="transmembrane region" description="Helical" evidence="12">
    <location>
        <begin position="12"/>
        <end position="32"/>
    </location>
</feature>
<dbReference type="EMBL" id="QWEY01000003">
    <property type="protein sequence ID" value="RGP37796.1"/>
    <property type="molecule type" value="Genomic_DNA"/>
</dbReference>
<evidence type="ECO:0000256" key="8">
    <source>
        <dbReference type="ARBA" id="ARBA00022692"/>
    </source>
</evidence>
<evidence type="ECO:0000256" key="9">
    <source>
        <dbReference type="ARBA" id="ARBA00022748"/>
    </source>
</evidence>
<evidence type="ECO:0000256" key="12">
    <source>
        <dbReference type="RuleBase" id="RU363101"/>
    </source>
</evidence>
<evidence type="ECO:0000256" key="2">
    <source>
        <dbReference type="ARBA" id="ARBA00004377"/>
    </source>
</evidence>
<keyword evidence="7 12" id="KW-0997">Cell inner membrane</keyword>
<evidence type="ECO:0000256" key="1">
    <source>
        <dbReference type="ARBA" id="ARBA00002442"/>
    </source>
</evidence>
<dbReference type="NCBIfam" id="TIGR03141">
    <property type="entry name" value="cytochro_ccmD"/>
    <property type="match status" value="1"/>
</dbReference>
<keyword evidence="14" id="KW-1185">Reference proteome</keyword>
<dbReference type="AlphaFoldDB" id="A0A411Z3Y8"/>
<evidence type="ECO:0000313" key="13">
    <source>
        <dbReference type="EMBL" id="RGP37796.1"/>
    </source>
</evidence>
<keyword evidence="6 12" id="KW-1003">Cell membrane</keyword>
<evidence type="ECO:0000256" key="3">
    <source>
        <dbReference type="ARBA" id="ARBA00008741"/>
    </source>
</evidence>
<keyword evidence="10 12" id="KW-1133">Transmembrane helix</keyword>
<dbReference type="Proteomes" id="UP000284547">
    <property type="component" value="Unassembled WGS sequence"/>
</dbReference>
<dbReference type="RefSeq" id="WP_118150801.1">
    <property type="nucleotide sequence ID" value="NZ_QWEY01000003.1"/>
</dbReference>